<dbReference type="Proteomes" id="UP000886998">
    <property type="component" value="Unassembled WGS sequence"/>
</dbReference>
<protein>
    <submittedName>
        <fullName evidence="1">Uncharacterized protein</fullName>
    </submittedName>
</protein>
<comment type="caution">
    <text evidence="1">The sequence shown here is derived from an EMBL/GenBank/DDBJ whole genome shotgun (WGS) entry which is preliminary data.</text>
</comment>
<dbReference type="EMBL" id="BMAV01015601">
    <property type="protein sequence ID" value="GFY65635.1"/>
    <property type="molecule type" value="Genomic_DNA"/>
</dbReference>
<name>A0A8X6Y425_9ARAC</name>
<gene>
    <name evidence="1" type="ORF">TNIN_496051</name>
</gene>
<keyword evidence="2" id="KW-1185">Reference proteome</keyword>
<proteinExistence type="predicted"/>
<reference evidence="1" key="1">
    <citation type="submission" date="2020-08" db="EMBL/GenBank/DDBJ databases">
        <title>Multicomponent nature underlies the extraordinary mechanical properties of spider dragline silk.</title>
        <authorList>
            <person name="Kono N."/>
            <person name="Nakamura H."/>
            <person name="Mori M."/>
            <person name="Yoshida Y."/>
            <person name="Ohtoshi R."/>
            <person name="Malay A.D."/>
            <person name="Moran D.A.P."/>
            <person name="Tomita M."/>
            <person name="Numata K."/>
            <person name="Arakawa K."/>
        </authorList>
    </citation>
    <scope>NUCLEOTIDE SEQUENCE</scope>
</reference>
<dbReference type="AlphaFoldDB" id="A0A8X6Y425"/>
<evidence type="ECO:0000313" key="2">
    <source>
        <dbReference type="Proteomes" id="UP000886998"/>
    </source>
</evidence>
<organism evidence="1 2">
    <name type="scientific">Trichonephila inaurata madagascariensis</name>
    <dbReference type="NCBI Taxonomy" id="2747483"/>
    <lineage>
        <taxon>Eukaryota</taxon>
        <taxon>Metazoa</taxon>
        <taxon>Ecdysozoa</taxon>
        <taxon>Arthropoda</taxon>
        <taxon>Chelicerata</taxon>
        <taxon>Arachnida</taxon>
        <taxon>Araneae</taxon>
        <taxon>Araneomorphae</taxon>
        <taxon>Entelegynae</taxon>
        <taxon>Araneoidea</taxon>
        <taxon>Nephilidae</taxon>
        <taxon>Trichonephila</taxon>
        <taxon>Trichonephila inaurata</taxon>
    </lineage>
</organism>
<sequence length="88" mass="9721">MSHLMSITGHSDSLDRSLRSEPPGYFSVGSGSAGSGLAFLADCWREPLHTLQTSMPGRGCKQVRISWLKSENLKNINQVAGRERKSFR</sequence>
<accession>A0A8X6Y425</accession>
<evidence type="ECO:0000313" key="1">
    <source>
        <dbReference type="EMBL" id="GFY65635.1"/>
    </source>
</evidence>